<organism evidence="2 3">
    <name type="scientific">Liparis tanakae</name>
    <name type="common">Tanaka's snailfish</name>
    <dbReference type="NCBI Taxonomy" id="230148"/>
    <lineage>
        <taxon>Eukaryota</taxon>
        <taxon>Metazoa</taxon>
        <taxon>Chordata</taxon>
        <taxon>Craniata</taxon>
        <taxon>Vertebrata</taxon>
        <taxon>Euteleostomi</taxon>
        <taxon>Actinopterygii</taxon>
        <taxon>Neopterygii</taxon>
        <taxon>Teleostei</taxon>
        <taxon>Neoteleostei</taxon>
        <taxon>Acanthomorphata</taxon>
        <taxon>Eupercaria</taxon>
        <taxon>Perciformes</taxon>
        <taxon>Cottioidei</taxon>
        <taxon>Cottales</taxon>
        <taxon>Liparidae</taxon>
        <taxon>Liparis</taxon>
    </lineage>
</organism>
<comment type="caution">
    <text evidence="2">The sequence shown here is derived from an EMBL/GenBank/DDBJ whole genome shotgun (WGS) entry which is preliminary data.</text>
</comment>
<gene>
    <name evidence="2" type="ORF">EYF80_040308</name>
</gene>
<evidence type="ECO:0000256" key="1">
    <source>
        <dbReference type="SAM" id="MobiDB-lite"/>
    </source>
</evidence>
<evidence type="ECO:0000313" key="3">
    <source>
        <dbReference type="Proteomes" id="UP000314294"/>
    </source>
</evidence>
<name>A0A4Z2G7C2_9TELE</name>
<dbReference type="Proteomes" id="UP000314294">
    <property type="component" value="Unassembled WGS sequence"/>
</dbReference>
<sequence length="125" mass="14150">MRLKPDAILQQTDGHRKPPRSEPSPPRSSLLPPLRPRHAGGRPMEPRRKQPEWRSSWSRVRPLCCAHWYRNTTYLGLSTVEQPLRHCTLRHRGGLHLSGPHIGFYTSAVVAPPSGALVGKRSFSH</sequence>
<reference evidence="2 3" key="1">
    <citation type="submission" date="2019-03" db="EMBL/GenBank/DDBJ databases">
        <title>First draft genome of Liparis tanakae, snailfish: a comprehensive survey of snailfish specific genes.</title>
        <authorList>
            <person name="Kim W."/>
            <person name="Song I."/>
            <person name="Jeong J.-H."/>
            <person name="Kim D."/>
            <person name="Kim S."/>
            <person name="Ryu S."/>
            <person name="Song J.Y."/>
            <person name="Lee S.K."/>
        </authorList>
    </citation>
    <scope>NUCLEOTIDE SEQUENCE [LARGE SCALE GENOMIC DNA]</scope>
    <source>
        <tissue evidence="2">Muscle</tissue>
    </source>
</reference>
<dbReference type="EMBL" id="SRLO01000655">
    <property type="protein sequence ID" value="TNN49467.1"/>
    <property type="molecule type" value="Genomic_DNA"/>
</dbReference>
<evidence type="ECO:0000313" key="2">
    <source>
        <dbReference type="EMBL" id="TNN49467.1"/>
    </source>
</evidence>
<protein>
    <submittedName>
        <fullName evidence="2">Uncharacterized protein</fullName>
    </submittedName>
</protein>
<proteinExistence type="predicted"/>
<accession>A0A4Z2G7C2</accession>
<dbReference type="AlphaFoldDB" id="A0A4Z2G7C2"/>
<feature type="region of interest" description="Disordered" evidence="1">
    <location>
        <begin position="1"/>
        <end position="57"/>
    </location>
</feature>
<keyword evidence="3" id="KW-1185">Reference proteome</keyword>